<feature type="domain" description="Multi-ubiquitin" evidence="1">
    <location>
        <begin position="157"/>
        <end position="228"/>
    </location>
</feature>
<dbReference type="InterPro" id="IPR027802">
    <property type="entry name" value="Multi-ubiquitin_dom"/>
</dbReference>
<dbReference type="RefSeq" id="WP_292970870.1">
    <property type="nucleotide sequence ID" value="NZ_BAABJI010000001.1"/>
</dbReference>
<feature type="domain" description="Multi-ubiquitin" evidence="1">
    <location>
        <begin position="87"/>
        <end position="149"/>
    </location>
</feature>
<sequence length="230" mass="26453">MEDNQKGADLSTAKKLLSLVIENKKFEWRKQYISGREVKALVNAGDDVDLFLSIVKPWEDELIGDDDLVDLARPGIERFFFKNFLWLTINDKKFKWYEQYVTGKEVKLLGNISLEDDLFLSIQKPWNDEHIDNETKVDLARPGIEHFFSKEIPAEIKIIVNGRERSWSKNTISFEEVVALAEGNVHNNNKAYTVTYLKGPKQNPQGEMGKGDFVYVTNKMIFNATATDKS</sequence>
<evidence type="ECO:0000259" key="1">
    <source>
        <dbReference type="Pfam" id="PF14452"/>
    </source>
</evidence>
<feature type="domain" description="Multi-ubiquitin" evidence="1">
    <location>
        <begin position="19"/>
        <end position="80"/>
    </location>
</feature>
<keyword evidence="3" id="KW-1185">Reference proteome</keyword>
<comment type="caution">
    <text evidence="2">The sequence shown here is derived from an EMBL/GenBank/DDBJ whole genome shotgun (WGS) entry which is preliminary data.</text>
</comment>
<accession>A0ABP9FPN1</accession>
<gene>
    <name evidence="2" type="ORF">GCM10023313_12190</name>
</gene>
<name>A0ABP9FPN1_9SPHI</name>
<protein>
    <recommendedName>
        <fullName evidence="1">Multi-ubiquitin domain-containing protein</fullName>
    </recommendedName>
</protein>
<dbReference type="Pfam" id="PF14452">
    <property type="entry name" value="Multi_ubiq"/>
    <property type="match status" value="3"/>
</dbReference>
<evidence type="ECO:0000313" key="2">
    <source>
        <dbReference type="EMBL" id="GAA4910602.1"/>
    </source>
</evidence>
<reference evidence="3" key="1">
    <citation type="journal article" date="2019" name="Int. J. Syst. Evol. Microbiol.">
        <title>The Global Catalogue of Microorganisms (GCM) 10K type strain sequencing project: providing services to taxonomists for standard genome sequencing and annotation.</title>
        <authorList>
            <consortium name="The Broad Institute Genomics Platform"/>
            <consortium name="The Broad Institute Genome Sequencing Center for Infectious Disease"/>
            <person name="Wu L."/>
            <person name="Ma J."/>
        </authorList>
    </citation>
    <scope>NUCLEOTIDE SEQUENCE [LARGE SCALE GENOMIC DNA]</scope>
    <source>
        <strain evidence="3">JCM 18283</strain>
    </source>
</reference>
<organism evidence="2 3">
    <name type="scientific">Mucilaginibacter defluvii</name>
    <dbReference type="NCBI Taxonomy" id="1196019"/>
    <lineage>
        <taxon>Bacteria</taxon>
        <taxon>Pseudomonadati</taxon>
        <taxon>Bacteroidota</taxon>
        <taxon>Sphingobacteriia</taxon>
        <taxon>Sphingobacteriales</taxon>
        <taxon>Sphingobacteriaceae</taxon>
        <taxon>Mucilaginibacter</taxon>
    </lineage>
</organism>
<evidence type="ECO:0000313" key="3">
    <source>
        <dbReference type="Proteomes" id="UP001501436"/>
    </source>
</evidence>
<proteinExistence type="predicted"/>
<dbReference type="EMBL" id="BAABJI010000001">
    <property type="protein sequence ID" value="GAA4910602.1"/>
    <property type="molecule type" value="Genomic_DNA"/>
</dbReference>
<dbReference type="Proteomes" id="UP001501436">
    <property type="component" value="Unassembled WGS sequence"/>
</dbReference>